<feature type="binding site" evidence="6">
    <location>
        <position position="121"/>
    </location>
    <ligand>
        <name>Fe(3+)</name>
        <dbReference type="ChEBI" id="CHEBI:29034"/>
    </ligand>
</feature>
<gene>
    <name evidence="9" type="primary">cnh1A</name>
</gene>
<dbReference type="InterPro" id="IPR018141">
    <property type="entry name" value="Nitrile_hydratase_asu"/>
</dbReference>
<evidence type="ECO:0000259" key="8">
    <source>
        <dbReference type="Pfam" id="PF02979"/>
    </source>
</evidence>
<dbReference type="NCBIfam" id="TIGR01323">
    <property type="entry name" value="nitrile_alph"/>
    <property type="match status" value="1"/>
</dbReference>
<keyword evidence="3 6" id="KW-0479">Metal-binding</keyword>
<proteinExistence type="inferred from homology"/>
<dbReference type="InterPro" id="IPR036648">
    <property type="entry name" value="CN_Hdrase_a/SCN_Hdrase_g_sf"/>
</dbReference>
<evidence type="ECO:0000313" key="9">
    <source>
        <dbReference type="EMBL" id="QNC71620.1"/>
    </source>
</evidence>
<evidence type="ECO:0000256" key="1">
    <source>
        <dbReference type="ARBA" id="ARBA00009363"/>
    </source>
</evidence>
<sequence>MAMTGKDDGAHNHHTGEGHHHAPPEDIVVRVKALENLMVSKGLVDPAAIDAMIEQYETRIGPHVGAAVVARAWSDPAFKARLLADANAALEEMGVSRLQGEDMIVVENTADVHNVIVCTLCSCYPWNVLGLPPTWYKSLPYRSRIVRSPRETLLEFGLAVDAETEVRVWDANAELRYMVLPQRPEGTEHLEEAELAALVTRDSMIGVALPIRSGGHGA</sequence>
<dbReference type="EMBL" id="MN934983">
    <property type="protein sequence ID" value="QNC71620.1"/>
    <property type="molecule type" value="Genomic_DNA"/>
</dbReference>
<dbReference type="Gene3D" id="3.90.330.10">
    <property type="entry name" value="Nitrile hydratase alpha /Thiocyanate hydrolase gamma"/>
    <property type="match status" value="1"/>
</dbReference>
<feature type="binding site" evidence="6">
    <location>
        <position position="118"/>
    </location>
    <ligand>
        <name>Fe(3+)</name>
        <dbReference type="ChEBI" id="CHEBI:29034"/>
    </ligand>
</feature>
<dbReference type="InterPro" id="IPR023900">
    <property type="entry name" value="CN_Hdrtase_asu/SCN_Hdrlase_gsu"/>
</dbReference>
<evidence type="ECO:0000256" key="7">
    <source>
        <dbReference type="SAM" id="MobiDB-lite"/>
    </source>
</evidence>
<feature type="region of interest" description="Disordered" evidence="7">
    <location>
        <begin position="1"/>
        <end position="25"/>
    </location>
</feature>
<feature type="domain" description="Nitrile hydratase alpha/Thiocyanate hydrolase gamma" evidence="8">
    <location>
        <begin position="27"/>
        <end position="208"/>
    </location>
</feature>
<dbReference type="PIRSF" id="PIRSF001426">
    <property type="entry name" value="NHase_alpha"/>
    <property type="match status" value="1"/>
</dbReference>
<evidence type="ECO:0000256" key="6">
    <source>
        <dbReference type="PIRSR" id="PIRSR001426-1"/>
    </source>
</evidence>
<evidence type="ECO:0000256" key="4">
    <source>
        <dbReference type="ARBA" id="ARBA00023239"/>
    </source>
</evidence>
<dbReference type="GO" id="GO:0046914">
    <property type="term" value="F:transition metal ion binding"/>
    <property type="evidence" value="ECO:0007669"/>
    <property type="project" value="InterPro"/>
</dbReference>
<accession>A0A7G6KSY3</accession>
<dbReference type="AlphaFoldDB" id="A0A7G6KSY3"/>
<evidence type="ECO:0000256" key="5">
    <source>
        <dbReference type="ARBA" id="ARBA00044877"/>
    </source>
</evidence>
<dbReference type="InterPro" id="IPR004232">
    <property type="entry name" value="CN_Hdrtase_a/SCN_Hdrlase_g"/>
</dbReference>
<comment type="similarity">
    <text evidence="1">Belongs to the nitrile hydratase subunit alpha family.</text>
</comment>
<dbReference type="Pfam" id="PF02979">
    <property type="entry name" value="NHase_alpha"/>
    <property type="match status" value="1"/>
</dbReference>
<reference evidence="9" key="1">
    <citation type="submission" date="2020-01" db="EMBL/GenBank/DDBJ databases">
        <authorList>
            <person name="Guo L."/>
        </authorList>
    </citation>
    <scope>NUCLEOTIDE SEQUENCE</scope>
    <source>
        <strain evidence="9">CGMCC 1.17248</strain>
    </source>
</reference>
<feature type="binding site" evidence="6">
    <location>
        <position position="122"/>
    </location>
    <ligand>
        <name>Fe(3+)</name>
        <dbReference type="ChEBI" id="CHEBI:29034"/>
    </ligand>
</feature>
<evidence type="ECO:0000256" key="2">
    <source>
        <dbReference type="ARBA" id="ARBA00013079"/>
    </source>
</evidence>
<evidence type="ECO:0000256" key="3">
    <source>
        <dbReference type="ARBA" id="ARBA00022723"/>
    </source>
</evidence>
<feature type="binding site" evidence="6">
    <location>
        <position position="123"/>
    </location>
    <ligand>
        <name>Fe(3+)</name>
        <dbReference type="ChEBI" id="CHEBI:29034"/>
    </ligand>
</feature>
<keyword evidence="4" id="KW-0456">Lyase</keyword>
<keyword evidence="6" id="KW-0408">Iron</keyword>
<comment type="catalytic activity">
    <reaction evidence="5">
        <text>an aliphatic primary amide = an aliphatic nitrile + H2O</text>
        <dbReference type="Rhea" id="RHEA:12673"/>
        <dbReference type="ChEBI" id="CHEBI:15377"/>
        <dbReference type="ChEBI" id="CHEBI:65285"/>
        <dbReference type="ChEBI" id="CHEBI:80291"/>
        <dbReference type="EC" id="4.2.1.84"/>
    </reaction>
</comment>
<dbReference type="EC" id="4.2.1.84" evidence="2"/>
<protein>
    <recommendedName>
        <fullName evidence="2">nitrile hydratase</fullName>
        <ecNumber evidence="2">4.2.1.84</ecNumber>
    </recommendedName>
</protein>
<organism evidence="9">
    <name type="scientific">Pseudaminobacter salicylatoxidans</name>
    <dbReference type="NCBI Taxonomy" id="93369"/>
    <lineage>
        <taxon>Bacteria</taxon>
        <taxon>Pseudomonadati</taxon>
        <taxon>Pseudomonadota</taxon>
        <taxon>Alphaproteobacteria</taxon>
        <taxon>Hyphomicrobiales</taxon>
        <taxon>Phyllobacteriaceae</taxon>
        <taxon>Pseudaminobacter</taxon>
    </lineage>
</organism>
<name>A0A7G6KSY3_PSESE</name>
<dbReference type="GO" id="GO:0018822">
    <property type="term" value="F:nitrile hydratase activity"/>
    <property type="evidence" value="ECO:0007669"/>
    <property type="project" value="UniProtKB-EC"/>
</dbReference>
<dbReference type="SUPFAM" id="SSF56209">
    <property type="entry name" value="Nitrile hydratase alpha chain"/>
    <property type="match status" value="1"/>
</dbReference>